<proteinExistence type="predicted"/>
<name>A0A9D4PY16_RHISA</name>
<keyword evidence="2" id="KW-1185">Reference proteome</keyword>
<sequence length="95" mass="10154">MDDRLGITDFAASNGWINPWTALSVSTAQNRFVRCGFRMDGEVETAIEAEESKAASCDQELTEAMNAPKVILAAKNIGNSAAGRQFSVTEGSIRG</sequence>
<accession>A0A9D4PY16</accession>
<dbReference type="Proteomes" id="UP000821837">
    <property type="component" value="Unassembled WGS sequence"/>
</dbReference>
<organism evidence="1 2">
    <name type="scientific">Rhipicephalus sanguineus</name>
    <name type="common">Brown dog tick</name>
    <name type="synonym">Ixodes sanguineus</name>
    <dbReference type="NCBI Taxonomy" id="34632"/>
    <lineage>
        <taxon>Eukaryota</taxon>
        <taxon>Metazoa</taxon>
        <taxon>Ecdysozoa</taxon>
        <taxon>Arthropoda</taxon>
        <taxon>Chelicerata</taxon>
        <taxon>Arachnida</taxon>
        <taxon>Acari</taxon>
        <taxon>Parasitiformes</taxon>
        <taxon>Ixodida</taxon>
        <taxon>Ixodoidea</taxon>
        <taxon>Ixodidae</taxon>
        <taxon>Rhipicephalinae</taxon>
        <taxon>Rhipicephalus</taxon>
        <taxon>Rhipicephalus</taxon>
    </lineage>
</organism>
<reference evidence="1" key="2">
    <citation type="submission" date="2021-09" db="EMBL/GenBank/DDBJ databases">
        <authorList>
            <person name="Jia N."/>
            <person name="Wang J."/>
            <person name="Shi W."/>
            <person name="Du L."/>
            <person name="Sun Y."/>
            <person name="Zhan W."/>
            <person name="Jiang J."/>
            <person name="Wang Q."/>
            <person name="Zhang B."/>
            <person name="Ji P."/>
            <person name="Sakyi L.B."/>
            <person name="Cui X."/>
            <person name="Yuan T."/>
            <person name="Jiang B."/>
            <person name="Yang W."/>
            <person name="Lam T.T.-Y."/>
            <person name="Chang Q."/>
            <person name="Ding S."/>
            <person name="Wang X."/>
            <person name="Zhu J."/>
            <person name="Ruan X."/>
            <person name="Zhao L."/>
            <person name="Wei J."/>
            <person name="Que T."/>
            <person name="Du C."/>
            <person name="Cheng J."/>
            <person name="Dai P."/>
            <person name="Han X."/>
            <person name="Huang E."/>
            <person name="Gao Y."/>
            <person name="Liu J."/>
            <person name="Shao H."/>
            <person name="Ye R."/>
            <person name="Li L."/>
            <person name="Wei W."/>
            <person name="Wang X."/>
            <person name="Wang C."/>
            <person name="Huo Q."/>
            <person name="Li W."/>
            <person name="Guo W."/>
            <person name="Chen H."/>
            <person name="Chen S."/>
            <person name="Zhou L."/>
            <person name="Zhou L."/>
            <person name="Ni X."/>
            <person name="Tian J."/>
            <person name="Zhou Y."/>
            <person name="Sheng Y."/>
            <person name="Liu T."/>
            <person name="Pan Y."/>
            <person name="Xia L."/>
            <person name="Li J."/>
            <person name="Zhao F."/>
            <person name="Cao W."/>
        </authorList>
    </citation>
    <scope>NUCLEOTIDE SEQUENCE</scope>
    <source>
        <strain evidence="1">Rsan-2018</strain>
        <tissue evidence="1">Larvae</tissue>
    </source>
</reference>
<evidence type="ECO:0000313" key="1">
    <source>
        <dbReference type="EMBL" id="KAH7957733.1"/>
    </source>
</evidence>
<comment type="caution">
    <text evidence="1">The sequence shown here is derived from an EMBL/GenBank/DDBJ whole genome shotgun (WGS) entry which is preliminary data.</text>
</comment>
<gene>
    <name evidence="1" type="ORF">HPB52_022530</name>
</gene>
<protein>
    <submittedName>
        <fullName evidence="1">Uncharacterized protein</fullName>
    </submittedName>
</protein>
<dbReference type="AlphaFoldDB" id="A0A9D4PY16"/>
<reference evidence="1" key="1">
    <citation type="journal article" date="2020" name="Cell">
        <title>Large-Scale Comparative Analyses of Tick Genomes Elucidate Their Genetic Diversity and Vector Capacities.</title>
        <authorList>
            <consortium name="Tick Genome and Microbiome Consortium (TIGMIC)"/>
            <person name="Jia N."/>
            <person name="Wang J."/>
            <person name="Shi W."/>
            <person name="Du L."/>
            <person name="Sun Y."/>
            <person name="Zhan W."/>
            <person name="Jiang J.F."/>
            <person name="Wang Q."/>
            <person name="Zhang B."/>
            <person name="Ji P."/>
            <person name="Bell-Sakyi L."/>
            <person name="Cui X.M."/>
            <person name="Yuan T.T."/>
            <person name="Jiang B.G."/>
            <person name="Yang W.F."/>
            <person name="Lam T.T."/>
            <person name="Chang Q.C."/>
            <person name="Ding S.J."/>
            <person name="Wang X.J."/>
            <person name="Zhu J.G."/>
            <person name="Ruan X.D."/>
            <person name="Zhao L."/>
            <person name="Wei J.T."/>
            <person name="Ye R.Z."/>
            <person name="Que T.C."/>
            <person name="Du C.H."/>
            <person name="Zhou Y.H."/>
            <person name="Cheng J.X."/>
            <person name="Dai P.F."/>
            <person name="Guo W.B."/>
            <person name="Han X.H."/>
            <person name="Huang E.J."/>
            <person name="Li L.F."/>
            <person name="Wei W."/>
            <person name="Gao Y.C."/>
            <person name="Liu J.Z."/>
            <person name="Shao H.Z."/>
            <person name="Wang X."/>
            <person name="Wang C.C."/>
            <person name="Yang T.C."/>
            <person name="Huo Q.B."/>
            <person name="Li W."/>
            <person name="Chen H.Y."/>
            <person name="Chen S.E."/>
            <person name="Zhou L.G."/>
            <person name="Ni X.B."/>
            <person name="Tian J.H."/>
            <person name="Sheng Y."/>
            <person name="Liu T."/>
            <person name="Pan Y.S."/>
            <person name="Xia L.Y."/>
            <person name="Li J."/>
            <person name="Zhao F."/>
            <person name="Cao W.C."/>
        </authorList>
    </citation>
    <scope>NUCLEOTIDE SEQUENCE</scope>
    <source>
        <strain evidence="1">Rsan-2018</strain>
    </source>
</reference>
<dbReference type="EMBL" id="JABSTV010001250">
    <property type="protein sequence ID" value="KAH7957733.1"/>
    <property type="molecule type" value="Genomic_DNA"/>
</dbReference>
<evidence type="ECO:0000313" key="2">
    <source>
        <dbReference type="Proteomes" id="UP000821837"/>
    </source>
</evidence>